<protein>
    <recommendedName>
        <fullName evidence="8">Integral membrane protein</fullName>
    </recommendedName>
</protein>
<comment type="subcellular location">
    <subcellularLocation>
        <location evidence="1">Membrane</location>
        <topology evidence="1">Multi-pass membrane protein</topology>
    </subcellularLocation>
</comment>
<keyword evidence="2 5" id="KW-0812">Transmembrane</keyword>
<dbReference type="AlphaFoldDB" id="A0A0C9XT46"/>
<feature type="transmembrane region" description="Helical" evidence="5">
    <location>
        <begin position="6"/>
        <end position="24"/>
    </location>
</feature>
<dbReference type="InterPro" id="IPR012404">
    <property type="entry name" value="UCP036436"/>
</dbReference>
<organism evidence="6 7">
    <name type="scientific">Laccaria amethystina LaAM-08-1</name>
    <dbReference type="NCBI Taxonomy" id="1095629"/>
    <lineage>
        <taxon>Eukaryota</taxon>
        <taxon>Fungi</taxon>
        <taxon>Dikarya</taxon>
        <taxon>Basidiomycota</taxon>
        <taxon>Agaricomycotina</taxon>
        <taxon>Agaricomycetes</taxon>
        <taxon>Agaricomycetidae</taxon>
        <taxon>Agaricales</taxon>
        <taxon>Agaricineae</taxon>
        <taxon>Hydnangiaceae</taxon>
        <taxon>Laccaria</taxon>
    </lineage>
</organism>
<sequence>MHSSLHVPLLITGMLTVGAGMSLLSKYQDMQCVENCNDPDPLNHVHYEQPVCQTLVMFAGEALCLLPILYSKYFSRGSVQLPLNEAVCDIKLDKEPFEGWPLFLFWLPAICDIFGATLMNVGLLYTPVSIFQMTRGALVFFVGIFSMVFLRRRMYFYQWISLALVIFGVTIVGLSGRLVELQTSKETSHGAAETVNVLIGVLFIMFAQIFTAVQFIVEEKIMTRYNVEPMLAVGLEGTFGIITVLAIMPLLSLPSISDKSVYFDVSRGWRQLIDNPLVLWSAVAIAISVSVFDVCGMGITHRVSATVRTLTDSCRTLVIWILSLGLGWEVLMWPFSILQVFGFGLLVYGTLSYNGLVVIPSFFRPRSPIVLSRDEDST</sequence>
<name>A0A0C9XT46_9AGAR</name>
<feature type="transmembrane region" description="Helical" evidence="5">
    <location>
        <begin position="100"/>
        <end position="124"/>
    </location>
</feature>
<dbReference type="GO" id="GO:0000139">
    <property type="term" value="C:Golgi membrane"/>
    <property type="evidence" value="ECO:0007669"/>
    <property type="project" value="InterPro"/>
</dbReference>
<feature type="transmembrane region" description="Helical" evidence="5">
    <location>
        <begin position="156"/>
        <end position="175"/>
    </location>
</feature>
<dbReference type="PIRSF" id="PIRSF036436">
    <property type="entry name" value="UCP036436"/>
    <property type="match status" value="1"/>
</dbReference>
<feature type="transmembrane region" description="Helical" evidence="5">
    <location>
        <begin position="130"/>
        <end position="149"/>
    </location>
</feature>
<keyword evidence="4 5" id="KW-0472">Membrane</keyword>
<accession>A0A0C9XT46</accession>
<evidence type="ECO:0000313" key="7">
    <source>
        <dbReference type="Proteomes" id="UP000054477"/>
    </source>
</evidence>
<dbReference type="GO" id="GO:0015165">
    <property type="term" value="F:pyrimidine nucleotide-sugar transmembrane transporter activity"/>
    <property type="evidence" value="ECO:0007669"/>
    <property type="project" value="InterPro"/>
</dbReference>
<feature type="transmembrane region" description="Helical" evidence="5">
    <location>
        <begin position="341"/>
        <end position="363"/>
    </location>
</feature>
<dbReference type="EMBL" id="KN838616">
    <property type="protein sequence ID" value="KIK00922.1"/>
    <property type="molecule type" value="Genomic_DNA"/>
</dbReference>
<dbReference type="InterPro" id="IPR037185">
    <property type="entry name" value="EmrE-like"/>
</dbReference>
<dbReference type="Pfam" id="PF04142">
    <property type="entry name" value="Nuc_sug_transp"/>
    <property type="match status" value="1"/>
</dbReference>
<evidence type="ECO:0000256" key="1">
    <source>
        <dbReference type="ARBA" id="ARBA00004141"/>
    </source>
</evidence>
<dbReference type="HOGENOM" id="CLU_025028_3_1_1"/>
<keyword evidence="7" id="KW-1185">Reference proteome</keyword>
<reference evidence="6 7" key="1">
    <citation type="submission" date="2014-04" db="EMBL/GenBank/DDBJ databases">
        <authorList>
            <consortium name="DOE Joint Genome Institute"/>
            <person name="Kuo A."/>
            <person name="Kohler A."/>
            <person name="Nagy L.G."/>
            <person name="Floudas D."/>
            <person name="Copeland A."/>
            <person name="Barry K.W."/>
            <person name="Cichocki N."/>
            <person name="Veneault-Fourrey C."/>
            <person name="LaButti K."/>
            <person name="Lindquist E.A."/>
            <person name="Lipzen A."/>
            <person name="Lundell T."/>
            <person name="Morin E."/>
            <person name="Murat C."/>
            <person name="Sun H."/>
            <person name="Tunlid A."/>
            <person name="Henrissat B."/>
            <person name="Grigoriev I.V."/>
            <person name="Hibbett D.S."/>
            <person name="Martin F."/>
            <person name="Nordberg H.P."/>
            <person name="Cantor M.N."/>
            <person name="Hua S.X."/>
        </authorList>
    </citation>
    <scope>NUCLEOTIDE SEQUENCE [LARGE SCALE GENOMIC DNA]</scope>
    <source>
        <strain evidence="6 7">LaAM-08-1</strain>
    </source>
</reference>
<feature type="transmembrane region" description="Helical" evidence="5">
    <location>
        <begin position="317"/>
        <end position="335"/>
    </location>
</feature>
<dbReference type="PANTHER" id="PTHR13146">
    <property type="match status" value="1"/>
</dbReference>
<dbReference type="PANTHER" id="PTHR13146:SF0">
    <property type="entry name" value="SOLUTE CARRIER FAMILY 35 MEMBER F6"/>
    <property type="match status" value="1"/>
</dbReference>
<proteinExistence type="predicted"/>
<dbReference type="Proteomes" id="UP000054477">
    <property type="component" value="Unassembled WGS sequence"/>
</dbReference>
<feature type="transmembrane region" description="Helical" evidence="5">
    <location>
        <begin position="238"/>
        <end position="257"/>
    </location>
</feature>
<feature type="transmembrane region" description="Helical" evidence="5">
    <location>
        <begin position="277"/>
        <end position="296"/>
    </location>
</feature>
<gene>
    <name evidence="6" type="ORF">K443DRAFT_678847</name>
</gene>
<evidence type="ECO:0000256" key="5">
    <source>
        <dbReference type="SAM" id="Phobius"/>
    </source>
</evidence>
<dbReference type="SUPFAM" id="SSF103481">
    <property type="entry name" value="Multidrug resistance efflux transporter EmrE"/>
    <property type="match status" value="1"/>
</dbReference>
<evidence type="ECO:0000256" key="2">
    <source>
        <dbReference type="ARBA" id="ARBA00022692"/>
    </source>
</evidence>
<keyword evidence="3 5" id="KW-1133">Transmembrane helix</keyword>
<reference evidence="7" key="2">
    <citation type="submission" date="2015-01" db="EMBL/GenBank/DDBJ databases">
        <title>Evolutionary Origins and Diversification of the Mycorrhizal Mutualists.</title>
        <authorList>
            <consortium name="DOE Joint Genome Institute"/>
            <consortium name="Mycorrhizal Genomics Consortium"/>
            <person name="Kohler A."/>
            <person name="Kuo A."/>
            <person name="Nagy L.G."/>
            <person name="Floudas D."/>
            <person name="Copeland A."/>
            <person name="Barry K.W."/>
            <person name="Cichocki N."/>
            <person name="Veneault-Fourrey C."/>
            <person name="LaButti K."/>
            <person name="Lindquist E.A."/>
            <person name="Lipzen A."/>
            <person name="Lundell T."/>
            <person name="Morin E."/>
            <person name="Murat C."/>
            <person name="Riley R."/>
            <person name="Ohm R."/>
            <person name="Sun H."/>
            <person name="Tunlid A."/>
            <person name="Henrissat B."/>
            <person name="Grigoriev I.V."/>
            <person name="Hibbett D.S."/>
            <person name="Martin F."/>
        </authorList>
    </citation>
    <scope>NUCLEOTIDE SEQUENCE [LARGE SCALE GENOMIC DNA]</scope>
    <source>
        <strain evidence="7">LaAM-08-1</strain>
    </source>
</reference>
<dbReference type="InterPro" id="IPR007271">
    <property type="entry name" value="Nuc_sug_transpt"/>
</dbReference>
<feature type="transmembrane region" description="Helical" evidence="5">
    <location>
        <begin position="195"/>
        <end position="217"/>
    </location>
</feature>
<evidence type="ECO:0000313" key="6">
    <source>
        <dbReference type="EMBL" id="KIK00922.1"/>
    </source>
</evidence>
<evidence type="ECO:0000256" key="4">
    <source>
        <dbReference type="ARBA" id="ARBA00023136"/>
    </source>
</evidence>
<dbReference type="STRING" id="1095629.A0A0C9XT46"/>
<evidence type="ECO:0000256" key="3">
    <source>
        <dbReference type="ARBA" id="ARBA00022989"/>
    </source>
</evidence>
<dbReference type="OrthoDB" id="408493at2759"/>
<evidence type="ECO:0008006" key="8">
    <source>
        <dbReference type="Google" id="ProtNLM"/>
    </source>
</evidence>